<dbReference type="RefSeq" id="XP_004253658.1">
    <property type="nucleotide sequence ID" value="XM_004253610.1"/>
</dbReference>
<gene>
    <name evidence="1" type="ORF">EIN_044450</name>
</gene>
<dbReference type="VEuPathDB" id="AmoebaDB:EIN_044450"/>
<dbReference type="Proteomes" id="UP000014680">
    <property type="component" value="Unassembled WGS sequence"/>
</dbReference>
<sequence length="559" mass="63117">MGNTTGSGRPSRLSFQEQAQITRLSLPAQHNQLTRSNIEQIIPLMRDITNVLKLGAVSKKCASSIILSKKNPFYSPDTLKQELIIFSGIKVVQTSVQHLSEVPNGKTDYFYSVKINYESEEDIPVNWNLYGQSVLLLELQVLKDVEFNFKLFKSLQRVKLIFWATTSKSSMESMVESLLFCDSLKSAILEVDTYIEEFTYALHQLTLKRVFVVLKLNTFSEIDYVQLFQNTLDDGSEKIEDKLYRKYLHLSTHSIGSLTHVLTGEVCLLPDENGLTLPLSRHVEDIEAIAWRYLPTTLKLKGTTQSDINTFKSSIKSSMKSSVKRSLGKFSEESTQALLSLNLTQVTSLTSLTLEDIKVFQTQTVCLPSSLCALNFKDVVLTDSTQKTPKKKNNNADLSKVTSLTAMTIIQLSGDINVCLPSSLKRFEGYVPSNQKIYANLSQVESLKIHGELAESVPESVTELTVYKKCELTRCTKLRELTIERAEKFRSLPRSVTKLTIKQTNEREIALSTSNVKVFVLFDSKVQKLDVPATLQSVRTDYKIQDVGRYKGSMLIKYK</sequence>
<dbReference type="GeneID" id="14885860"/>
<evidence type="ECO:0000313" key="1">
    <source>
        <dbReference type="EMBL" id="ELP86887.1"/>
    </source>
</evidence>
<evidence type="ECO:0000313" key="2">
    <source>
        <dbReference type="Proteomes" id="UP000014680"/>
    </source>
</evidence>
<dbReference type="KEGG" id="eiv:EIN_044450"/>
<organism evidence="1 2">
    <name type="scientific">Entamoeba invadens IP1</name>
    <dbReference type="NCBI Taxonomy" id="370355"/>
    <lineage>
        <taxon>Eukaryota</taxon>
        <taxon>Amoebozoa</taxon>
        <taxon>Evosea</taxon>
        <taxon>Archamoebae</taxon>
        <taxon>Mastigamoebida</taxon>
        <taxon>Entamoebidae</taxon>
        <taxon>Entamoeba</taxon>
    </lineage>
</organism>
<accession>A0A0A1TZ87</accession>
<dbReference type="OMA" id="IESIIYC"/>
<protein>
    <submittedName>
        <fullName evidence="1">Uncharacterized protein</fullName>
    </submittedName>
</protein>
<keyword evidence="2" id="KW-1185">Reference proteome</keyword>
<proteinExistence type="predicted"/>
<dbReference type="EMBL" id="KB206902">
    <property type="protein sequence ID" value="ELP86887.1"/>
    <property type="molecule type" value="Genomic_DNA"/>
</dbReference>
<dbReference type="AlphaFoldDB" id="A0A0A1TZ87"/>
<name>A0A0A1TZ87_ENTIV</name>
<dbReference type="OrthoDB" id="26890at2759"/>
<reference evidence="1 2" key="1">
    <citation type="submission" date="2012-10" db="EMBL/GenBank/DDBJ databases">
        <authorList>
            <person name="Zafar N."/>
            <person name="Inman J."/>
            <person name="Hall N."/>
            <person name="Lorenzi H."/>
            <person name="Caler E."/>
        </authorList>
    </citation>
    <scope>NUCLEOTIDE SEQUENCE [LARGE SCALE GENOMIC DNA]</scope>
    <source>
        <strain evidence="1 2">IP1</strain>
    </source>
</reference>